<reference evidence="1" key="1">
    <citation type="submission" date="2021-05" db="EMBL/GenBank/DDBJ databases">
        <authorList>
            <person name="Scholz U."/>
            <person name="Mascher M."/>
            <person name="Fiebig A."/>
        </authorList>
    </citation>
    <scope>NUCLEOTIDE SEQUENCE [LARGE SCALE GENOMIC DNA]</scope>
</reference>
<proteinExistence type="predicted"/>
<evidence type="ECO:0000313" key="1">
    <source>
        <dbReference type="EnsemblPlants" id="AVESA.00010b.r2.5CG0876590.1.CDS"/>
    </source>
</evidence>
<protein>
    <submittedName>
        <fullName evidence="1">Uncharacterized protein</fullName>
    </submittedName>
</protein>
<keyword evidence="2" id="KW-1185">Reference proteome</keyword>
<reference evidence="1" key="2">
    <citation type="submission" date="2025-09" db="UniProtKB">
        <authorList>
            <consortium name="EnsemblPlants"/>
        </authorList>
    </citation>
    <scope>IDENTIFICATION</scope>
</reference>
<dbReference type="EnsemblPlants" id="AVESA.00010b.r2.5CG0876590.1">
    <property type="protein sequence ID" value="AVESA.00010b.r2.5CG0876590.1.CDS"/>
    <property type="gene ID" value="AVESA.00010b.r2.5CG0876590"/>
</dbReference>
<evidence type="ECO:0000313" key="2">
    <source>
        <dbReference type="Proteomes" id="UP001732700"/>
    </source>
</evidence>
<accession>A0ACD5XZK9</accession>
<name>A0ACD5XZK9_AVESA</name>
<organism evidence="1 2">
    <name type="scientific">Avena sativa</name>
    <name type="common">Oat</name>
    <dbReference type="NCBI Taxonomy" id="4498"/>
    <lineage>
        <taxon>Eukaryota</taxon>
        <taxon>Viridiplantae</taxon>
        <taxon>Streptophyta</taxon>
        <taxon>Embryophyta</taxon>
        <taxon>Tracheophyta</taxon>
        <taxon>Spermatophyta</taxon>
        <taxon>Magnoliopsida</taxon>
        <taxon>Liliopsida</taxon>
        <taxon>Poales</taxon>
        <taxon>Poaceae</taxon>
        <taxon>BOP clade</taxon>
        <taxon>Pooideae</taxon>
        <taxon>Poodae</taxon>
        <taxon>Poeae</taxon>
        <taxon>Poeae Chloroplast Group 1 (Aveneae type)</taxon>
        <taxon>Aveninae</taxon>
        <taxon>Avena</taxon>
    </lineage>
</organism>
<sequence length="437" mass="48166">MRRGADLIGRLPDELLQHVLSLLPSRDAVQSSLLSRRWRDLWKSAPAVRVTGKGNAFRLFVDKLLLHRNDAAQLRSFEIDHFDDAFFSDDDYEYYYDYEDGEEHDDDLLLPCKSKKIDPSVDRWIEHALSTCRATSLTARFDDEIGVPWRPQPPNAFASQYLTKMHLELVDLAGGLLDFSPCPALLSLALRGCRLNGDALLSPSLERLSIIHCDIPIGRYTDGGTKTIRISTPNLRHLNISDGYDGDQTAPSLDRMPWLTTASIHLTGATRMYPGNNRHGCSLLHGLSEATTLELIASTPDTMTSAPLPLQRQPPPTHRCRGDRTPLCLSGWDARATQLIGSPRQAHLASSWSLLLSPHSSGSASSIVLVLIEVRRLGVVHESGVLNGSSGSMLSLGYIRLGAAKHLPQPSVLEKLCAMGALVLASNDFLDSDHESR</sequence>
<dbReference type="Proteomes" id="UP001732700">
    <property type="component" value="Chromosome 5C"/>
</dbReference>